<evidence type="ECO:0000256" key="2">
    <source>
        <dbReference type="ARBA" id="ARBA00022692"/>
    </source>
</evidence>
<organism evidence="6 7">
    <name type="scientific">Aphanomyces euteiches</name>
    <dbReference type="NCBI Taxonomy" id="100861"/>
    <lineage>
        <taxon>Eukaryota</taxon>
        <taxon>Sar</taxon>
        <taxon>Stramenopiles</taxon>
        <taxon>Oomycota</taxon>
        <taxon>Saprolegniomycetes</taxon>
        <taxon>Saprolegniales</taxon>
        <taxon>Verrucalvaceae</taxon>
        <taxon>Aphanomyces</taxon>
    </lineage>
</organism>
<keyword evidence="7" id="KW-1185">Reference proteome</keyword>
<evidence type="ECO:0008006" key="8">
    <source>
        <dbReference type="Google" id="ProtNLM"/>
    </source>
</evidence>
<name>A0A6G0X9I7_9STRA</name>
<accession>A0A6G0X9I7</accession>
<evidence type="ECO:0000256" key="1">
    <source>
        <dbReference type="ARBA" id="ARBA00004141"/>
    </source>
</evidence>
<comment type="caution">
    <text evidence="6">The sequence shown here is derived from an EMBL/GenBank/DDBJ whole genome shotgun (WGS) entry which is preliminary data.</text>
</comment>
<dbReference type="EMBL" id="VJMJ01000088">
    <property type="protein sequence ID" value="KAF0736666.1"/>
    <property type="molecule type" value="Genomic_DNA"/>
</dbReference>
<feature type="transmembrane region" description="Helical" evidence="5">
    <location>
        <begin position="265"/>
        <end position="286"/>
    </location>
</feature>
<evidence type="ECO:0000256" key="3">
    <source>
        <dbReference type="ARBA" id="ARBA00022989"/>
    </source>
</evidence>
<feature type="transmembrane region" description="Helical" evidence="5">
    <location>
        <begin position="80"/>
        <end position="99"/>
    </location>
</feature>
<reference evidence="6 7" key="1">
    <citation type="submission" date="2019-07" db="EMBL/GenBank/DDBJ databases">
        <title>Genomics analysis of Aphanomyces spp. identifies a new class of oomycete effector associated with host adaptation.</title>
        <authorList>
            <person name="Gaulin E."/>
        </authorList>
    </citation>
    <scope>NUCLEOTIDE SEQUENCE [LARGE SCALE GENOMIC DNA]</scope>
    <source>
        <strain evidence="6 7">ATCC 201684</strain>
    </source>
</reference>
<keyword evidence="2 5" id="KW-0812">Transmembrane</keyword>
<keyword evidence="4 5" id="KW-0472">Membrane</keyword>
<dbReference type="GO" id="GO:0016020">
    <property type="term" value="C:membrane"/>
    <property type="evidence" value="ECO:0007669"/>
    <property type="project" value="UniProtKB-SubCell"/>
</dbReference>
<gene>
    <name evidence="6" type="ORF">Ae201684_007116</name>
</gene>
<dbReference type="Proteomes" id="UP000481153">
    <property type="component" value="Unassembled WGS sequence"/>
</dbReference>
<protein>
    <recommendedName>
        <fullName evidence="8">Tetraspanin</fullName>
    </recommendedName>
</protein>
<evidence type="ECO:0000256" key="5">
    <source>
        <dbReference type="SAM" id="Phobius"/>
    </source>
</evidence>
<evidence type="ECO:0000256" key="4">
    <source>
        <dbReference type="ARBA" id="ARBA00023136"/>
    </source>
</evidence>
<feature type="transmembrane region" description="Helical" evidence="5">
    <location>
        <begin position="54"/>
        <end position="73"/>
    </location>
</feature>
<dbReference type="AlphaFoldDB" id="A0A6G0X9I7"/>
<dbReference type="InterPro" id="IPR018499">
    <property type="entry name" value="Tetraspanin/Peripherin"/>
</dbReference>
<keyword evidence="3 5" id="KW-1133">Transmembrane helix</keyword>
<comment type="subcellular location">
    <subcellularLocation>
        <location evidence="1">Membrane</location>
        <topology evidence="1">Multi-pass membrane protein</topology>
    </subcellularLocation>
</comment>
<evidence type="ECO:0000313" key="6">
    <source>
        <dbReference type="EMBL" id="KAF0736666.1"/>
    </source>
</evidence>
<dbReference type="Pfam" id="PF00335">
    <property type="entry name" value="Tetraspanin"/>
    <property type="match status" value="1"/>
</dbReference>
<feature type="transmembrane region" description="Helical" evidence="5">
    <location>
        <begin position="21"/>
        <end position="42"/>
    </location>
</feature>
<proteinExistence type="predicted"/>
<sequence length="335" mass="36496">MVVAAVLECVRSFIPDSGTEIRIQMLGALLLGIGSGLASSYHYKMALGPVVQNVGFIFISLFYPVAAAFGYYGAKYHNKFLLAVHFAGVIALAVMQMLIATSGLVGSLPDTPYATQEACLTNSYLDNQTQLDQCRDYFLSDEFGGLRLSWRTFYEESLVDVTAGAGMQSLEDDNICCGLGPPRHCMNDTRPFPSNRPSSSWTEQQLCPSSKGGNYPTTPLCYVGGSCQFDMPIGSCGMSGAGPQGKGCAKALHQSFATTVQALCITVQIFLFLPITFACSTVCLMFKRKQEDVLPTGFQIAIRPKATKDLAKTEKYVRWWFLNDIPTLIPCDGDH</sequence>
<dbReference type="VEuPathDB" id="FungiDB:AeMF1_010791"/>
<evidence type="ECO:0000313" key="7">
    <source>
        <dbReference type="Proteomes" id="UP000481153"/>
    </source>
</evidence>